<dbReference type="GO" id="GO:0016628">
    <property type="term" value="F:oxidoreductase activity, acting on the CH-CH group of donors, NAD or NADP as acceptor"/>
    <property type="evidence" value="ECO:0007669"/>
    <property type="project" value="InterPro"/>
</dbReference>
<keyword evidence="1" id="KW-0560">Oxidoreductase</keyword>
<dbReference type="SMART" id="SM00829">
    <property type="entry name" value="PKS_ER"/>
    <property type="match status" value="1"/>
</dbReference>
<dbReference type="EMBL" id="JAUUUU010000004">
    <property type="protein sequence ID" value="MDP1520977.1"/>
    <property type="molecule type" value="Genomic_DNA"/>
</dbReference>
<dbReference type="Proteomes" id="UP001178354">
    <property type="component" value="Unassembled WGS sequence"/>
</dbReference>
<dbReference type="CDD" id="cd05288">
    <property type="entry name" value="PGDH"/>
    <property type="match status" value="1"/>
</dbReference>
<accession>A0AAW8B5H0</accession>
<dbReference type="InterPro" id="IPR011032">
    <property type="entry name" value="GroES-like_sf"/>
</dbReference>
<dbReference type="InterPro" id="IPR020843">
    <property type="entry name" value="ER"/>
</dbReference>
<name>A0AAW8B5H0_9GAMM</name>
<protein>
    <submittedName>
        <fullName evidence="3">NADP-dependent oxidoreductase</fullName>
    </submittedName>
</protein>
<dbReference type="InterPro" id="IPR013149">
    <property type="entry name" value="ADH-like_C"/>
</dbReference>
<gene>
    <name evidence="3" type="ORF">Q8A57_08355</name>
</gene>
<organism evidence="3 4">
    <name type="scientific">Porticoccus litoralis</name>
    <dbReference type="NCBI Taxonomy" id="434086"/>
    <lineage>
        <taxon>Bacteria</taxon>
        <taxon>Pseudomonadati</taxon>
        <taxon>Pseudomonadota</taxon>
        <taxon>Gammaproteobacteria</taxon>
        <taxon>Cellvibrionales</taxon>
        <taxon>Porticoccaceae</taxon>
        <taxon>Porticoccus</taxon>
    </lineage>
</organism>
<evidence type="ECO:0000313" key="3">
    <source>
        <dbReference type="EMBL" id="MDP1520977.1"/>
    </source>
</evidence>
<dbReference type="FunFam" id="3.40.50.720:FF:000121">
    <property type="entry name" value="Prostaglandin reductase 2"/>
    <property type="match status" value="1"/>
</dbReference>
<feature type="domain" description="Enoyl reductase (ER)" evidence="2">
    <location>
        <begin position="19"/>
        <end position="332"/>
    </location>
</feature>
<dbReference type="Pfam" id="PF00107">
    <property type="entry name" value="ADH_zinc_N"/>
    <property type="match status" value="1"/>
</dbReference>
<keyword evidence="4" id="KW-1185">Reference proteome</keyword>
<reference evidence="3" key="2">
    <citation type="submission" date="2023-08" db="EMBL/GenBank/DDBJ databases">
        <authorList>
            <person name="Luo J."/>
        </authorList>
    </citation>
    <scope>NUCLEOTIDE SEQUENCE</scope>
    <source>
        <strain evidence="3">DSM 25064</strain>
    </source>
</reference>
<evidence type="ECO:0000313" key="4">
    <source>
        <dbReference type="Proteomes" id="UP001178354"/>
    </source>
</evidence>
<proteinExistence type="predicted"/>
<dbReference type="Pfam" id="PF16884">
    <property type="entry name" value="ADH_N_2"/>
    <property type="match status" value="1"/>
</dbReference>
<dbReference type="SUPFAM" id="SSF50129">
    <property type="entry name" value="GroES-like"/>
    <property type="match status" value="1"/>
</dbReference>
<dbReference type="PANTHER" id="PTHR43205">
    <property type="entry name" value="PROSTAGLANDIN REDUCTASE"/>
    <property type="match status" value="1"/>
</dbReference>
<evidence type="ECO:0000259" key="2">
    <source>
        <dbReference type="SMART" id="SM00829"/>
    </source>
</evidence>
<dbReference type="InterPro" id="IPR041694">
    <property type="entry name" value="ADH_N_2"/>
</dbReference>
<comment type="caution">
    <text evidence="3">The sequence shown here is derived from an EMBL/GenBank/DDBJ whole genome shotgun (WGS) entry which is preliminary data.</text>
</comment>
<dbReference type="RefSeq" id="WP_305170582.1">
    <property type="nucleotide sequence ID" value="NZ_JAUUUU010000004.1"/>
</dbReference>
<dbReference type="Gene3D" id="3.40.50.720">
    <property type="entry name" value="NAD(P)-binding Rossmann-like Domain"/>
    <property type="match status" value="1"/>
</dbReference>
<sequence length="337" mass="36689">MTETNRVWRLRKRPVGDITDDVLSLENEAIPEPGEGEILFRLNYLSLDPTNRIWMSDMEQYMEPVALDAPMRGVVCGTVIKSNTPEFKEGDIVSGIGTWADYQIGSSASVGLLGDTGDVPVIDAFGTLALVGPTAYFCLLDIGDPKPGETVVVSTAAGAVGALVGQIAKIKGCRAVGLTGSDEKCQWITEELGYDVAINYKTQDVGKALAEACPNGIDVYYDNVGGKILDECLKLMNLHGRIPTCGLISQYNATEPVPGPYNYDLILMHRLKIQGFIILDYMDRYPEALEALSGWMKEGKLKARLDVTDGLENALQAVKKLYTGDNMGKLMVRVKDV</sequence>
<dbReference type="InterPro" id="IPR045010">
    <property type="entry name" value="MDR_fam"/>
</dbReference>
<dbReference type="SUPFAM" id="SSF51735">
    <property type="entry name" value="NAD(P)-binding Rossmann-fold domains"/>
    <property type="match status" value="1"/>
</dbReference>
<dbReference type="Gene3D" id="3.90.180.10">
    <property type="entry name" value="Medium-chain alcohol dehydrogenases, catalytic domain"/>
    <property type="match status" value="1"/>
</dbReference>
<dbReference type="AlphaFoldDB" id="A0AAW8B5H0"/>
<reference evidence="3" key="1">
    <citation type="journal article" date="2010" name="Int. J. Syst. Evol. Microbiol.">
        <title>Porticoccus litoralis gen. nov., sp. nov., a gammaproteobacterium isolated from the Yellow Sea.</title>
        <authorList>
            <person name="Oh H.M."/>
            <person name="Kim H."/>
            <person name="Kim K.M."/>
            <person name="Min G.S."/>
            <person name="Cho J.C."/>
        </authorList>
    </citation>
    <scope>NUCLEOTIDE SEQUENCE</scope>
    <source>
        <strain evidence="3">DSM 25064</strain>
    </source>
</reference>
<dbReference type="InterPro" id="IPR036291">
    <property type="entry name" value="NAD(P)-bd_dom_sf"/>
</dbReference>
<evidence type="ECO:0000256" key="1">
    <source>
        <dbReference type="ARBA" id="ARBA00023002"/>
    </source>
</evidence>
<dbReference type="PANTHER" id="PTHR43205:SF7">
    <property type="entry name" value="PROSTAGLANDIN REDUCTASE 1"/>
    <property type="match status" value="1"/>
</dbReference>